<name>A0A848KCB1_9NOCA</name>
<dbReference type="Gene3D" id="3.40.50.1820">
    <property type="entry name" value="alpha/beta hydrolase"/>
    <property type="match status" value="1"/>
</dbReference>
<dbReference type="Pfam" id="PF07859">
    <property type="entry name" value="Abhydrolase_3"/>
    <property type="match status" value="1"/>
</dbReference>
<gene>
    <name evidence="5" type="ORF">FGL95_01740</name>
</gene>
<dbReference type="InterPro" id="IPR033140">
    <property type="entry name" value="Lipase_GDXG_put_SER_AS"/>
</dbReference>
<dbReference type="PROSITE" id="PS01173">
    <property type="entry name" value="LIPASE_GDXG_HIS"/>
    <property type="match status" value="1"/>
</dbReference>
<dbReference type="PANTHER" id="PTHR48081:SF30">
    <property type="entry name" value="ACETYL-HYDROLASE LIPR-RELATED"/>
    <property type="match status" value="1"/>
</dbReference>
<feature type="active site" evidence="3">
    <location>
        <position position="146"/>
    </location>
</feature>
<comment type="caution">
    <text evidence="5">The sequence shown here is derived from an EMBL/GenBank/DDBJ whole genome shotgun (WGS) entry which is preliminary data.</text>
</comment>
<feature type="domain" description="Alpha/beta hydrolase fold-3" evidence="4">
    <location>
        <begin position="72"/>
        <end position="269"/>
    </location>
</feature>
<dbReference type="PROSITE" id="PS01174">
    <property type="entry name" value="LIPASE_GDXG_SER"/>
    <property type="match status" value="1"/>
</dbReference>
<evidence type="ECO:0000256" key="1">
    <source>
        <dbReference type="ARBA" id="ARBA00010515"/>
    </source>
</evidence>
<evidence type="ECO:0000256" key="3">
    <source>
        <dbReference type="PROSITE-ProRule" id="PRU10038"/>
    </source>
</evidence>
<evidence type="ECO:0000313" key="6">
    <source>
        <dbReference type="Proteomes" id="UP000535543"/>
    </source>
</evidence>
<keyword evidence="2 5" id="KW-0378">Hydrolase</keyword>
<dbReference type="Proteomes" id="UP000535543">
    <property type="component" value="Unassembled WGS sequence"/>
</dbReference>
<dbReference type="RefSeq" id="WP_169584451.1">
    <property type="nucleotide sequence ID" value="NZ_VCQU01000001.1"/>
</dbReference>
<dbReference type="InterPro" id="IPR050300">
    <property type="entry name" value="GDXG_lipolytic_enzyme"/>
</dbReference>
<accession>A0A848KCB1</accession>
<dbReference type="GO" id="GO:0004806">
    <property type="term" value="F:triacylglycerol lipase activity"/>
    <property type="evidence" value="ECO:0007669"/>
    <property type="project" value="TreeGrafter"/>
</dbReference>
<organism evidence="5 6">
    <name type="scientific">Antrihabitans stalactiti</name>
    <dbReference type="NCBI Taxonomy" id="2584121"/>
    <lineage>
        <taxon>Bacteria</taxon>
        <taxon>Bacillati</taxon>
        <taxon>Actinomycetota</taxon>
        <taxon>Actinomycetes</taxon>
        <taxon>Mycobacteriales</taxon>
        <taxon>Nocardiaceae</taxon>
        <taxon>Antrihabitans</taxon>
    </lineage>
</organism>
<reference evidence="5 6" key="2">
    <citation type="submission" date="2020-06" db="EMBL/GenBank/DDBJ databases">
        <title>Antribacter stalactiti gen. nov., sp. nov., a new member of the family Nacardiaceae isolated from a cave.</title>
        <authorList>
            <person name="Kim I.S."/>
        </authorList>
    </citation>
    <scope>NUCLEOTIDE SEQUENCE [LARGE SCALE GENOMIC DNA]</scope>
    <source>
        <strain evidence="5 6">YC2-7</strain>
    </source>
</reference>
<dbReference type="SUPFAM" id="SSF53474">
    <property type="entry name" value="alpha/beta-Hydrolases"/>
    <property type="match status" value="1"/>
</dbReference>
<keyword evidence="6" id="KW-1185">Reference proteome</keyword>
<proteinExistence type="inferred from homology"/>
<reference evidence="5 6" key="1">
    <citation type="submission" date="2019-05" db="EMBL/GenBank/DDBJ databases">
        <authorList>
            <person name="Lee S.D."/>
        </authorList>
    </citation>
    <scope>NUCLEOTIDE SEQUENCE [LARGE SCALE GENOMIC DNA]</scope>
    <source>
        <strain evidence="5 6">YC2-7</strain>
    </source>
</reference>
<dbReference type="InterPro" id="IPR013094">
    <property type="entry name" value="AB_hydrolase_3"/>
</dbReference>
<dbReference type="InterPro" id="IPR029058">
    <property type="entry name" value="AB_hydrolase_fold"/>
</dbReference>
<evidence type="ECO:0000256" key="2">
    <source>
        <dbReference type="ARBA" id="ARBA00022801"/>
    </source>
</evidence>
<dbReference type="AlphaFoldDB" id="A0A848KCB1"/>
<comment type="similarity">
    <text evidence="1">Belongs to the 'GDXG' lipolytic enzyme family.</text>
</comment>
<protein>
    <submittedName>
        <fullName evidence="5">Alpha/beta hydrolase</fullName>
    </submittedName>
</protein>
<sequence length="298" mass="31638">MVIPLRITRGLIRAAVRPTLGPTVPVRKQRRILDVLARIAVLPRGVRSSEVRLGGRSAERIDVPGSDSARAVLFLHGGGYTVGSAATHRALAAHLAAAAGAPVYILDYRLAPEDPFPAALDDAVDAYDALVASGVPPQRLSIAGDSAGGGLAVALAVRIRDTRRTLPAAIALVSPWTDLTLANVVDDRRDPMLTVGWLRACAIRYAGADLAAAEVSPLNADLSGLPPLIVHGSADEILLPDIERFVVRARAAGVDVRYRRLERMWHVAHLQAGLTTAATSAVTELGAFLRETMEKIYV</sequence>
<dbReference type="PANTHER" id="PTHR48081">
    <property type="entry name" value="AB HYDROLASE SUPERFAMILY PROTEIN C4A8.06C"/>
    <property type="match status" value="1"/>
</dbReference>
<evidence type="ECO:0000313" key="5">
    <source>
        <dbReference type="EMBL" id="NMN93760.1"/>
    </source>
</evidence>
<evidence type="ECO:0000259" key="4">
    <source>
        <dbReference type="Pfam" id="PF07859"/>
    </source>
</evidence>
<dbReference type="EMBL" id="VCQU01000001">
    <property type="protein sequence ID" value="NMN93760.1"/>
    <property type="molecule type" value="Genomic_DNA"/>
</dbReference>
<dbReference type="InterPro" id="IPR002168">
    <property type="entry name" value="Lipase_GDXG_HIS_AS"/>
</dbReference>